<evidence type="ECO:0000256" key="1">
    <source>
        <dbReference type="SAM" id="MobiDB-lite"/>
    </source>
</evidence>
<organism evidence="2 3">
    <name type="scientific">Arthrobacter burdickii</name>
    <dbReference type="NCBI Taxonomy" id="3035920"/>
    <lineage>
        <taxon>Bacteria</taxon>
        <taxon>Bacillati</taxon>
        <taxon>Actinomycetota</taxon>
        <taxon>Actinomycetes</taxon>
        <taxon>Micrococcales</taxon>
        <taxon>Micrococcaceae</taxon>
        <taxon>Arthrobacter</taxon>
    </lineage>
</organism>
<dbReference type="EMBL" id="JAROCG010000001">
    <property type="protein sequence ID" value="MDN4610322.1"/>
    <property type="molecule type" value="Genomic_DNA"/>
</dbReference>
<name>A0ABT8K158_9MICC</name>
<evidence type="ECO:0000313" key="3">
    <source>
        <dbReference type="Proteomes" id="UP001174209"/>
    </source>
</evidence>
<evidence type="ECO:0000313" key="2">
    <source>
        <dbReference type="EMBL" id="MDN4610322.1"/>
    </source>
</evidence>
<dbReference type="RefSeq" id="WP_301225395.1">
    <property type="nucleotide sequence ID" value="NZ_JAROCG010000001.1"/>
</dbReference>
<dbReference type="Proteomes" id="UP001174209">
    <property type="component" value="Unassembled WGS sequence"/>
</dbReference>
<sequence length="93" mass="9822">MSAEDRHRLAVAAADKEAAAFELDHAELNLQEAIVVALEHGEDPEVIAEVVDLEPEKVLELKGSVDQPPLPSLEDLTSMAPDTAVPGSVPDAS</sequence>
<keyword evidence="3" id="KW-1185">Reference proteome</keyword>
<proteinExistence type="predicted"/>
<gene>
    <name evidence="2" type="ORF">P5G52_05520</name>
</gene>
<feature type="region of interest" description="Disordered" evidence="1">
    <location>
        <begin position="63"/>
        <end position="93"/>
    </location>
</feature>
<reference evidence="2" key="1">
    <citation type="submission" date="2023-06" db="EMBL/GenBank/DDBJ databases">
        <title>MT1 and MT2 Draft Genomes of Novel Species.</title>
        <authorList>
            <person name="Venkateswaran K."/>
        </authorList>
    </citation>
    <scope>NUCLEOTIDE SEQUENCE</scope>
    <source>
        <strain evidence="2">IIF3SC-B10</strain>
    </source>
</reference>
<accession>A0ABT8K158</accession>
<comment type="caution">
    <text evidence="2">The sequence shown here is derived from an EMBL/GenBank/DDBJ whole genome shotgun (WGS) entry which is preliminary data.</text>
</comment>
<protein>
    <submittedName>
        <fullName evidence="2">Uncharacterized protein</fullName>
    </submittedName>
</protein>